<dbReference type="EMBL" id="JACSDY010000011">
    <property type="protein sequence ID" value="KAF7415623.1"/>
    <property type="molecule type" value="Genomic_DNA"/>
</dbReference>
<organism evidence="2 3">
    <name type="scientific">Vespula pensylvanica</name>
    <name type="common">Western yellow jacket</name>
    <name type="synonym">Wasp</name>
    <dbReference type="NCBI Taxonomy" id="30213"/>
    <lineage>
        <taxon>Eukaryota</taxon>
        <taxon>Metazoa</taxon>
        <taxon>Ecdysozoa</taxon>
        <taxon>Arthropoda</taxon>
        <taxon>Hexapoda</taxon>
        <taxon>Insecta</taxon>
        <taxon>Pterygota</taxon>
        <taxon>Neoptera</taxon>
        <taxon>Endopterygota</taxon>
        <taxon>Hymenoptera</taxon>
        <taxon>Apocrita</taxon>
        <taxon>Aculeata</taxon>
        <taxon>Vespoidea</taxon>
        <taxon>Vespidae</taxon>
        <taxon>Vespinae</taxon>
        <taxon>Vespula</taxon>
    </lineage>
</organism>
<feature type="compositionally biased region" description="Basic and acidic residues" evidence="1">
    <location>
        <begin position="183"/>
        <end position="194"/>
    </location>
</feature>
<name>A0A834NQD0_VESPE</name>
<dbReference type="Proteomes" id="UP000600918">
    <property type="component" value="Unassembled WGS sequence"/>
</dbReference>
<proteinExistence type="predicted"/>
<keyword evidence="3" id="KW-1185">Reference proteome</keyword>
<protein>
    <submittedName>
        <fullName evidence="2">Uncharacterized protein</fullName>
    </submittedName>
</protein>
<reference evidence="2" key="1">
    <citation type="journal article" date="2020" name="G3 (Bethesda)">
        <title>High-Quality Assemblies for Three Invasive Social Wasps from the &lt;i&gt;Vespula&lt;/i&gt; Genus.</title>
        <authorList>
            <person name="Harrop T.W.R."/>
            <person name="Guhlin J."/>
            <person name="McLaughlin G.M."/>
            <person name="Permina E."/>
            <person name="Stockwell P."/>
            <person name="Gilligan J."/>
            <person name="Le Lec M.F."/>
            <person name="Gruber M.A.M."/>
            <person name="Quinn O."/>
            <person name="Lovegrove M."/>
            <person name="Duncan E.J."/>
            <person name="Remnant E.J."/>
            <person name="Van Eeckhoven J."/>
            <person name="Graham B."/>
            <person name="Knapp R.A."/>
            <person name="Langford K.W."/>
            <person name="Kronenberg Z."/>
            <person name="Press M.O."/>
            <person name="Eacker S.M."/>
            <person name="Wilson-Rankin E.E."/>
            <person name="Purcell J."/>
            <person name="Lester P.J."/>
            <person name="Dearden P.K."/>
        </authorList>
    </citation>
    <scope>NUCLEOTIDE SEQUENCE</scope>
    <source>
        <strain evidence="2">Volc-1</strain>
    </source>
</reference>
<dbReference type="AlphaFoldDB" id="A0A834NQD0"/>
<sequence length="413" mass="47421">MSSDNRSRFRPRRSTLDKSKHRSVRRVWLDDSQLHDQNGRCDACRRDTPRNDVSLTVIYARTQLLLRETPVSLGIASKIPISDRRRDSWSLMLIGIINLLRNSINDFVDGDQFLLSQKCSRGQEGISIPNDRAGVRNTLDCSFDLFDGRRSRHPANGMEGGVKRWTVPMDFDWLRNQYGGDHQSGEKSILRELPRGSSGSTENCDRSFKGNAPATGFLVAFCKKTSYVSGSSPWEREGRDTSQARERDAAPTPSRPAGRRRRRRREEKEKERRRLRAKTKRYFFRGRLESCDMFRSSLDEDNYCGIDELFILSSADEDSLSLKAMAMLREAIEDVDSQKPGQTPSKIFAHKTHLIYYFKGSVSIFQRFGPTNKKIEKKFLACSSQLTEFVLDDLITYTLCELEIPFSIEQQSL</sequence>
<gene>
    <name evidence="2" type="ORF">H0235_012215</name>
</gene>
<feature type="region of interest" description="Disordered" evidence="1">
    <location>
        <begin position="181"/>
        <end position="207"/>
    </location>
</feature>
<evidence type="ECO:0000256" key="1">
    <source>
        <dbReference type="SAM" id="MobiDB-lite"/>
    </source>
</evidence>
<evidence type="ECO:0000313" key="3">
    <source>
        <dbReference type="Proteomes" id="UP000600918"/>
    </source>
</evidence>
<accession>A0A834NQD0</accession>
<feature type="compositionally biased region" description="Basic and acidic residues" evidence="1">
    <location>
        <begin position="234"/>
        <end position="249"/>
    </location>
</feature>
<feature type="region of interest" description="Disordered" evidence="1">
    <location>
        <begin position="228"/>
        <end position="273"/>
    </location>
</feature>
<evidence type="ECO:0000313" key="2">
    <source>
        <dbReference type="EMBL" id="KAF7415623.1"/>
    </source>
</evidence>
<comment type="caution">
    <text evidence="2">The sequence shown here is derived from an EMBL/GenBank/DDBJ whole genome shotgun (WGS) entry which is preliminary data.</text>
</comment>